<dbReference type="Proteomes" id="UP000044377">
    <property type="component" value="Unassembled WGS sequence"/>
</dbReference>
<dbReference type="EMBL" id="CGIG01000001">
    <property type="protein sequence ID" value="CPR14287.1"/>
    <property type="molecule type" value="Genomic_DNA"/>
</dbReference>
<dbReference type="STRING" id="1109412.BN1221_00694"/>
<sequence>MESMTSAPPYVTASDLFRYPLLTVTANTAPLSAPHFSAVEGLRPTRAAYQAVKAILKRDLK</sequence>
<reference evidence="2" key="1">
    <citation type="submission" date="2015-01" db="EMBL/GenBank/DDBJ databases">
        <authorList>
            <person name="Paterson Steve"/>
        </authorList>
    </citation>
    <scope>NUCLEOTIDE SEQUENCE [LARGE SCALE GENOMIC DNA]</scope>
    <source>
        <strain evidence="2">OBR1</strain>
    </source>
</reference>
<organism evidence="1 2">
    <name type="scientific">Brenneria goodwinii</name>
    <dbReference type="NCBI Taxonomy" id="1109412"/>
    <lineage>
        <taxon>Bacteria</taxon>
        <taxon>Pseudomonadati</taxon>
        <taxon>Pseudomonadota</taxon>
        <taxon>Gammaproteobacteria</taxon>
        <taxon>Enterobacterales</taxon>
        <taxon>Pectobacteriaceae</taxon>
        <taxon>Brenneria</taxon>
    </lineage>
</organism>
<gene>
    <name evidence="1" type="ORF">BN1221_00694</name>
</gene>
<dbReference type="AlphaFoldDB" id="A0A0G4JQT3"/>
<accession>A0A0G4JQT3</accession>
<evidence type="ECO:0000313" key="2">
    <source>
        <dbReference type="Proteomes" id="UP000044377"/>
    </source>
</evidence>
<name>A0A0G4JQT3_9GAMM</name>
<keyword evidence="2" id="KW-1185">Reference proteome</keyword>
<proteinExistence type="predicted"/>
<evidence type="ECO:0000313" key="1">
    <source>
        <dbReference type="EMBL" id="CPR14287.1"/>
    </source>
</evidence>
<protein>
    <submittedName>
        <fullName evidence="1">Uncharacterized protein</fullName>
    </submittedName>
</protein>